<organism evidence="2 3">
    <name type="scientific">Ramalina farinacea</name>
    <dbReference type="NCBI Taxonomy" id="258253"/>
    <lineage>
        <taxon>Eukaryota</taxon>
        <taxon>Fungi</taxon>
        <taxon>Dikarya</taxon>
        <taxon>Ascomycota</taxon>
        <taxon>Pezizomycotina</taxon>
        <taxon>Lecanoromycetes</taxon>
        <taxon>OSLEUM clade</taxon>
        <taxon>Lecanoromycetidae</taxon>
        <taxon>Lecanorales</taxon>
        <taxon>Lecanorineae</taxon>
        <taxon>Ramalinaceae</taxon>
        <taxon>Ramalina</taxon>
    </lineage>
</organism>
<dbReference type="EMBL" id="JAPUFD010000002">
    <property type="protein sequence ID" value="MDI1485698.1"/>
    <property type="molecule type" value="Genomic_DNA"/>
</dbReference>
<evidence type="ECO:0000313" key="3">
    <source>
        <dbReference type="Proteomes" id="UP001161017"/>
    </source>
</evidence>
<protein>
    <submittedName>
        <fullName evidence="2">Uncharacterized protein</fullName>
    </submittedName>
</protein>
<reference evidence="2" key="1">
    <citation type="journal article" date="2023" name="Genome Biol. Evol.">
        <title>First Whole Genome Sequence and Flow Cytometry Genome Size Data for the Lichen-Forming Fungus Ramalina farinacea (Ascomycota).</title>
        <authorList>
            <person name="Llewellyn T."/>
            <person name="Mian S."/>
            <person name="Hill R."/>
            <person name="Leitch I.J."/>
            <person name="Gaya E."/>
        </authorList>
    </citation>
    <scope>NUCLEOTIDE SEQUENCE</scope>
    <source>
        <strain evidence="2">LIQ254RAFAR</strain>
    </source>
</reference>
<keyword evidence="1" id="KW-0472">Membrane</keyword>
<keyword evidence="3" id="KW-1185">Reference proteome</keyword>
<evidence type="ECO:0000313" key="2">
    <source>
        <dbReference type="EMBL" id="MDI1485698.1"/>
    </source>
</evidence>
<keyword evidence="1" id="KW-1133">Transmembrane helix</keyword>
<sequence length="423" mass="46292">MLAIGPALSVAYKALGGGETRFTHHSADAHFGLTGPPGTQNIGYGISQFVNATLPWFKDPGFDRVYGFNLHVATENMSAMLDGPMPDYIASLQEFMAPSQSKIVTATVPAIVCEIAPNLDHAVAYYQNLTQVFPYDTTGPSYADTWVTTNKMHVSMLLPVEHDNTNIITGDYNTLLNETFGDHLERYTLSRQNYKGSWRITQTSVELIAATPSYEKIDDGCLLTNNWVALADLFTRMFAEFDYRFRSPGEEAEIRQKIKTDSTLLAGMLWARLAAVAPVTKYGSASNPLCYPDKPLPKIQYNTNVVEETAAQTIKPGVGILIVLLLYPVILFGSLLFRTTWWPLSPIGEGFGLISLLASVELGSLALLQGASFSGKLEHPVFIGFQVGTNVITTRGASGSAITSILDTRQSRSGKLVRRVKYG</sequence>
<name>A0AA43QFP4_9LECA</name>
<dbReference type="AlphaFoldDB" id="A0AA43QFP4"/>
<dbReference type="Proteomes" id="UP001161017">
    <property type="component" value="Unassembled WGS sequence"/>
</dbReference>
<keyword evidence="1" id="KW-0812">Transmembrane</keyword>
<accession>A0AA43QFP4</accession>
<comment type="caution">
    <text evidence="2">The sequence shown here is derived from an EMBL/GenBank/DDBJ whole genome shotgun (WGS) entry which is preliminary data.</text>
</comment>
<evidence type="ECO:0000256" key="1">
    <source>
        <dbReference type="SAM" id="Phobius"/>
    </source>
</evidence>
<feature type="transmembrane region" description="Helical" evidence="1">
    <location>
        <begin position="318"/>
        <end position="338"/>
    </location>
</feature>
<proteinExistence type="predicted"/>
<gene>
    <name evidence="2" type="ORF">OHK93_003887</name>
</gene>